<dbReference type="PRINTS" id="PR01182">
    <property type="entry name" value="ORNDCRBXLASE"/>
</dbReference>
<dbReference type="eggNOG" id="KOG0622">
    <property type="taxonomic scope" value="Eukaryota"/>
</dbReference>
<dbReference type="AlphaFoldDB" id="A0D776"/>
<dbReference type="SUPFAM" id="SSF51419">
    <property type="entry name" value="PLP-binding barrel"/>
    <property type="match status" value="1"/>
</dbReference>
<evidence type="ECO:0000259" key="6">
    <source>
        <dbReference type="Pfam" id="PF02784"/>
    </source>
</evidence>
<sequence length="318" mass="35891">MDLMELLIVLQKEKSKCQSWFIVIQLRKKKTSSLQRAKEFKSQVQIIQKIAPQMKILWRISIVEENPGQMATLFSGKFGDDVPNLDAAHKRFKQIQQMGIQLHGIHFHCGSAVQGSSSFGKTIDLAQDYGVVRYRRGFPTGNIHENAIKALKRTENDPLGYEVIAEPGRHFSANSCSLLFRILTKRIKHGRLCYHVNESLYHSFNSILMDGISFENLNDQFYSVLNSDESQNSQISDQSNVSIFGMTCDGADVIANNITVPTDMNVGDWLCMQGMGSYTIGPKSTFNGMKSTTKVYQWSGQLEQQSQSQPQIAISQFF</sequence>
<dbReference type="Proteomes" id="UP000000600">
    <property type="component" value="Unassembled WGS sequence"/>
</dbReference>
<gene>
    <name evidence="7" type="ORF">GSPATT00001935001</name>
</gene>
<keyword evidence="4" id="KW-0456">Lyase</keyword>
<evidence type="ECO:0000313" key="8">
    <source>
        <dbReference type="Proteomes" id="UP000000600"/>
    </source>
</evidence>
<evidence type="ECO:0000256" key="1">
    <source>
        <dbReference type="ARBA" id="ARBA00001933"/>
    </source>
</evidence>
<organism evidence="7 8">
    <name type="scientific">Paramecium tetraurelia</name>
    <dbReference type="NCBI Taxonomy" id="5888"/>
    <lineage>
        <taxon>Eukaryota</taxon>
        <taxon>Sar</taxon>
        <taxon>Alveolata</taxon>
        <taxon>Ciliophora</taxon>
        <taxon>Intramacronucleata</taxon>
        <taxon>Oligohymenophorea</taxon>
        <taxon>Peniculida</taxon>
        <taxon>Parameciidae</taxon>
        <taxon>Paramecium</taxon>
    </lineage>
</organism>
<dbReference type="InterPro" id="IPR022644">
    <property type="entry name" value="De-COase2_N"/>
</dbReference>
<comment type="cofactor">
    <cofactor evidence="1">
        <name>pyridoxal 5'-phosphate</name>
        <dbReference type="ChEBI" id="CHEBI:597326"/>
    </cofactor>
</comment>
<dbReference type="EMBL" id="CT868318">
    <property type="protein sequence ID" value="CAK78893.1"/>
    <property type="molecule type" value="Genomic_DNA"/>
</dbReference>
<dbReference type="SUPFAM" id="SSF50621">
    <property type="entry name" value="Alanine racemase C-terminal domain-like"/>
    <property type="match status" value="1"/>
</dbReference>
<dbReference type="InParanoid" id="A0D776"/>
<evidence type="ECO:0000256" key="4">
    <source>
        <dbReference type="ARBA" id="ARBA00023239"/>
    </source>
</evidence>
<dbReference type="PANTHER" id="PTHR11482">
    <property type="entry name" value="ARGININE/DIAMINOPIMELATE/ORNITHINE DECARBOXYLASE"/>
    <property type="match status" value="1"/>
</dbReference>
<keyword evidence="8" id="KW-1185">Reference proteome</keyword>
<dbReference type="GO" id="GO:0033387">
    <property type="term" value="P:putrescine biosynthetic process from arginine, via ornithine"/>
    <property type="evidence" value="ECO:0000318"/>
    <property type="project" value="GO_Central"/>
</dbReference>
<dbReference type="GeneID" id="5032075"/>
<dbReference type="Gene3D" id="2.40.37.10">
    <property type="entry name" value="Lyase, Ornithine Decarboxylase, Chain A, domain 1"/>
    <property type="match status" value="1"/>
</dbReference>
<dbReference type="OrthoDB" id="287243at2759"/>
<evidence type="ECO:0008006" key="9">
    <source>
        <dbReference type="Google" id="ProtNLM"/>
    </source>
</evidence>
<evidence type="ECO:0000259" key="5">
    <source>
        <dbReference type="Pfam" id="PF00278"/>
    </source>
</evidence>
<proteinExistence type="inferred from homology"/>
<evidence type="ECO:0000313" key="7">
    <source>
        <dbReference type="EMBL" id="CAK78893.1"/>
    </source>
</evidence>
<dbReference type="PANTHER" id="PTHR11482:SF6">
    <property type="entry name" value="ORNITHINE DECARBOXYLASE 1-RELATED"/>
    <property type="match status" value="1"/>
</dbReference>
<dbReference type="RefSeq" id="XP_001446290.1">
    <property type="nucleotide sequence ID" value="XM_001446253.1"/>
</dbReference>
<dbReference type="HOGENOM" id="CLU_026444_1_3_1"/>
<dbReference type="KEGG" id="ptm:GSPATT00001935001"/>
<comment type="similarity">
    <text evidence="2">Belongs to the Orn/Lys/Arg decarboxylase class-II family.</text>
</comment>
<feature type="domain" description="Orn/DAP/Arg decarboxylase 2 C-terminal" evidence="5">
    <location>
        <begin position="155"/>
        <end position="276"/>
    </location>
</feature>
<keyword evidence="3" id="KW-0663">Pyridoxal phosphate</keyword>
<evidence type="ECO:0000256" key="2">
    <source>
        <dbReference type="ARBA" id="ARBA00008872"/>
    </source>
</evidence>
<dbReference type="InterPro" id="IPR029066">
    <property type="entry name" value="PLP-binding_barrel"/>
</dbReference>
<dbReference type="Pfam" id="PF02784">
    <property type="entry name" value="Orn_Arg_deC_N"/>
    <property type="match status" value="1"/>
</dbReference>
<dbReference type="InterPro" id="IPR002433">
    <property type="entry name" value="Orn_de-COase"/>
</dbReference>
<dbReference type="GO" id="GO:0004586">
    <property type="term" value="F:ornithine decarboxylase activity"/>
    <property type="evidence" value="ECO:0000318"/>
    <property type="project" value="GO_Central"/>
</dbReference>
<feature type="domain" description="Orn/DAP/Arg decarboxylase 2 N-terminal" evidence="6">
    <location>
        <begin position="41"/>
        <end position="126"/>
    </location>
</feature>
<dbReference type="Pfam" id="PF00278">
    <property type="entry name" value="Orn_DAP_Arg_deC"/>
    <property type="match status" value="1"/>
</dbReference>
<dbReference type="InterPro" id="IPR022643">
    <property type="entry name" value="De-COase2_C"/>
</dbReference>
<name>A0D776_PARTE</name>
<reference evidence="7 8" key="1">
    <citation type="journal article" date="2006" name="Nature">
        <title>Global trends of whole-genome duplications revealed by the ciliate Paramecium tetraurelia.</title>
        <authorList>
            <consortium name="Genoscope"/>
            <person name="Aury J.-M."/>
            <person name="Jaillon O."/>
            <person name="Duret L."/>
            <person name="Noel B."/>
            <person name="Jubin C."/>
            <person name="Porcel B.M."/>
            <person name="Segurens B."/>
            <person name="Daubin V."/>
            <person name="Anthouard V."/>
            <person name="Aiach N."/>
            <person name="Arnaiz O."/>
            <person name="Billaut A."/>
            <person name="Beisson J."/>
            <person name="Blanc I."/>
            <person name="Bouhouche K."/>
            <person name="Camara F."/>
            <person name="Duharcourt S."/>
            <person name="Guigo R."/>
            <person name="Gogendeau D."/>
            <person name="Katinka M."/>
            <person name="Keller A.-M."/>
            <person name="Kissmehl R."/>
            <person name="Klotz C."/>
            <person name="Koll F."/>
            <person name="Le Moue A."/>
            <person name="Lepere C."/>
            <person name="Malinsky S."/>
            <person name="Nowacki M."/>
            <person name="Nowak J.K."/>
            <person name="Plattner H."/>
            <person name="Poulain J."/>
            <person name="Ruiz F."/>
            <person name="Serrano V."/>
            <person name="Zagulski M."/>
            <person name="Dessen P."/>
            <person name="Betermier M."/>
            <person name="Weissenbach J."/>
            <person name="Scarpelli C."/>
            <person name="Schachter V."/>
            <person name="Sperling L."/>
            <person name="Meyer E."/>
            <person name="Cohen J."/>
            <person name="Wincker P."/>
        </authorList>
    </citation>
    <scope>NUCLEOTIDE SEQUENCE [LARGE SCALE GENOMIC DNA]</scope>
    <source>
        <strain evidence="7 8">Stock d4-2</strain>
    </source>
</reference>
<dbReference type="GO" id="GO:0005737">
    <property type="term" value="C:cytoplasm"/>
    <property type="evidence" value="ECO:0000318"/>
    <property type="project" value="GO_Central"/>
</dbReference>
<evidence type="ECO:0000256" key="3">
    <source>
        <dbReference type="ARBA" id="ARBA00022898"/>
    </source>
</evidence>
<accession>A0D776</accession>
<dbReference type="STRING" id="5888.A0D776"/>
<protein>
    <recommendedName>
        <fullName evidence="9">Orn/DAP/Arg decarboxylase 2 N-terminal domain-containing protein</fullName>
    </recommendedName>
</protein>
<dbReference type="Gene3D" id="3.20.20.10">
    <property type="entry name" value="Alanine racemase"/>
    <property type="match status" value="1"/>
</dbReference>
<dbReference type="InterPro" id="IPR009006">
    <property type="entry name" value="Ala_racemase/Decarboxylase_C"/>
</dbReference>